<sequence>MNVKNLFKTGFLILSMGLAVSCSEDDMETGEPDGQTYKTEVYLTDAPIDNAEVEAAFITVTGVKVNGKSIEGFEKTTVNVSSLQNGDTFLLGDLELESGTTSQISLILDNDTDVNGVAPGNYILTNSGEKIALVSTAGEIAVKDDVEIWENNENQIILDFDLRKSIVSTGEGNYEFVSDTQLSNSIRAVNSLDAGSITGTVSDFGTTQSESMLVFAYEKGTYTETEAQANAEGVLFANAVSSAKVQEANGDFELHFIEEGDYELHFISYADNNNGQLELQGEIEATSTTSIDLSDVSVEAGGNVELEIILIGLLGL</sequence>
<dbReference type="EMBL" id="CP042476">
    <property type="protein sequence ID" value="QED36736.1"/>
    <property type="molecule type" value="Genomic_DNA"/>
</dbReference>
<dbReference type="KEGG" id="anp:FK178_02985"/>
<reference evidence="2 3" key="1">
    <citation type="submission" date="2019-08" db="EMBL/GenBank/DDBJ databases">
        <title>Antarcticibacterium arcticum sp. nov., a bacterium isolated from marine sediment of the Canadian Beaufort Sea.</title>
        <authorList>
            <person name="Lee Y.M."/>
            <person name="Baek K."/>
            <person name="Lee D.-H."/>
            <person name="Shin S.C."/>
            <person name="Jin Y.K."/>
            <person name="Park Y."/>
        </authorList>
    </citation>
    <scope>NUCLEOTIDE SEQUENCE [LARGE SCALE GENOMIC DNA]</scope>
    <source>
        <strain evidence="2 3">PAMC 28998</strain>
    </source>
</reference>
<evidence type="ECO:0000259" key="1">
    <source>
        <dbReference type="Pfam" id="PF14321"/>
    </source>
</evidence>
<dbReference type="RefSeq" id="WP_146830851.1">
    <property type="nucleotide sequence ID" value="NZ_CP042476.1"/>
</dbReference>
<dbReference type="AlphaFoldDB" id="A0A5B8YK33"/>
<evidence type="ECO:0000313" key="3">
    <source>
        <dbReference type="Proteomes" id="UP000321954"/>
    </source>
</evidence>
<dbReference type="Proteomes" id="UP000321954">
    <property type="component" value="Chromosome"/>
</dbReference>
<accession>A0A5B8YK33</accession>
<dbReference type="OrthoDB" id="1415350at2"/>
<proteinExistence type="predicted"/>
<name>A0A5B8YK33_9FLAO</name>
<dbReference type="PROSITE" id="PS51257">
    <property type="entry name" value="PROKAR_LIPOPROTEIN"/>
    <property type="match status" value="1"/>
</dbReference>
<dbReference type="InterPro" id="IPR025491">
    <property type="entry name" value="DUF4382"/>
</dbReference>
<feature type="domain" description="DUF4382" evidence="1">
    <location>
        <begin position="40"/>
        <end position="176"/>
    </location>
</feature>
<evidence type="ECO:0000313" key="2">
    <source>
        <dbReference type="EMBL" id="QED36736.1"/>
    </source>
</evidence>
<protein>
    <submittedName>
        <fullName evidence="2">DUF4382 domain-containing protein</fullName>
    </submittedName>
</protein>
<keyword evidence="3" id="KW-1185">Reference proteome</keyword>
<organism evidence="2 3">
    <name type="scientific">Antarcticibacterium arcticum</name>
    <dbReference type="NCBI Taxonomy" id="2585771"/>
    <lineage>
        <taxon>Bacteria</taxon>
        <taxon>Pseudomonadati</taxon>
        <taxon>Bacteroidota</taxon>
        <taxon>Flavobacteriia</taxon>
        <taxon>Flavobacteriales</taxon>
        <taxon>Flavobacteriaceae</taxon>
        <taxon>Antarcticibacterium</taxon>
    </lineage>
</organism>
<dbReference type="Pfam" id="PF14321">
    <property type="entry name" value="DUF4382"/>
    <property type="match status" value="1"/>
</dbReference>
<gene>
    <name evidence="2" type="ORF">FK178_02985</name>
</gene>